<dbReference type="EMBL" id="BKAD01000025">
    <property type="protein sequence ID" value="GEP31210.1"/>
    <property type="molecule type" value="Genomic_DNA"/>
</dbReference>
<comment type="caution">
    <text evidence="2">The sequence shown here is derived from an EMBL/GenBank/DDBJ whole genome shotgun (WGS) entry which is preliminary data.</text>
</comment>
<dbReference type="PANTHER" id="PTHR30203">
    <property type="entry name" value="OUTER MEMBRANE CATION EFFLUX PROTEIN"/>
    <property type="match status" value="1"/>
</dbReference>
<dbReference type="RefSeq" id="WP_147073983.1">
    <property type="nucleotide sequence ID" value="NZ_AP021884.1"/>
</dbReference>
<sequence length="459" mass="50454">MSSYSFMRRTVLGVALTLLLGGCATFSKDGGFDSVAQIAEARLGKTVRPVRSSDDARAIDASIKNLLAKPLTADDAVQIALLNNRGLQAGYAELGIAEADLVQAGRLHNPGFDFKHITQGADTIIERTFTMSLVNLIMLPQASRLEQQRFEAVKLQVANQVLRLAADTRKAYFEAVAAQQSVLYAKQVNAAAEAGAELGNRMARVGNWSKLEQDREQVFYADATAAVARAEKESVMAREKLTRLLGLWGDETQFQLPERLPDLPARPLQVKDAEAFAINNRLDIQAARQQTASLASSLGLTRTTRFINVLDLGYVRNTDSGLPRATGYELSLEIPIFDWGSARVARAEAIYMQSVNHLAETAVNARSAVRESYLGYRSAYDLARHYRDNIVPLRKQISDENLLRYNGMLISVFELLADAREQVLSVNGYINALKDYWVAQTDLSAALGGNLPANLSNKE</sequence>
<evidence type="ECO:0000313" key="2">
    <source>
        <dbReference type="EMBL" id="GEP31210.1"/>
    </source>
</evidence>
<feature type="signal peptide" evidence="1">
    <location>
        <begin position="1"/>
        <end position="27"/>
    </location>
</feature>
<dbReference type="InterPro" id="IPR010131">
    <property type="entry name" value="MdtP/NodT-like"/>
</dbReference>
<accession>A0A512L9P7</accession>
<dbReference type="PANTHER" id="PTHR30203:SF24">
    <property type="entry name" value="BLR4935 PROTEIN"/>
    <property type="match status" value="1"/>
</dbReference>
<keyword evidence="1" id="KW-0732">Signal</keyword>
<gene>
    <name evidence="2" type="ORF">TPL01_23480</name>
</gene>
<proteinExistence type="predicted"/>
<dbReference type="OrthoDB" id="8554634at2"/>
<keyword evidence="3" id="KW-1185">Reference proteome</keyword>
<evidence type="ECO:0000256" key="1">
    <source>
        <dbReference type="SAM" id="SignalP"/>
    </source>
</evidence>
<dbReference type="Proteomes" id="UP000321337">
    <property type="component" value="Unassembled WGS sequence"/>
</dbReference>
<reference evidence="2 3" key="1">
    <citation type="submission" date="2019-07" db="EMBL/GenBank/DDBJ databases">
        <title>Whole genome shotgun sequence of Thiobacillus plumbophilus NBRC 107929.</title>
        <authorList>
            <person name="Hosoyama A."/>
            <person name="Uohara A."/>
            <person name="Ohji S."/>
            <person name="Ichikawa N."/>
        </authorList>
    </citation>
    <scope>NUCLEOTIDE SEQUENCE [LARGE SCALE GENOMIC DNA]</scope>
    <source>
        <strain evidence="2 3">NBRC 107929</strain>
    </source>
</reference>
<dbReference type="SUPFAM" id="SSF56954">
    <property type="entry name" value="Outer membrane efflux proteins (OEP)"/>
    <property type="match status" value="1"/>
</dbReference>
<protein>
    <submittedName>
        <fullName evidence="2">Copper resistance-related lipoprotein</fullName>
    </submittedName>
</protein>
<dbReference type="GO" id="GO:0015562">
    <property type="term" value="F:efflux transmembrane transporter activity"/>
    <property type="evidence" value="ECO:0007669"/>
    <property type="project" value="InterPro"/>
</dbReference>
<keyword evidence="2" id="KW-0449">Lipoprotein</keyword>
<dbReference type="AlphaFoldDB" id="A0A512L9P7"/>
<feature type="chain" id="PRO_5021807864" evidence="1">
    <location>
        <begin position="28"/>
        <end position="459"/>
    </location>
</feature>
<name>A0A512L9P7_9PROT</name>
<evidence type="ECO:0000313" key="3">
    <source>
        <dbReference type="Proteomes" id="UP000321337"/>
    </source>
</evidence>
<dbReference type="Gene3D" id="1.20.1600.10">
    <property type="entry name" value="Outer membrane efflux proteins (OEP)"/>
    <property type="match status" value="1"/>
</dbReference>
<organism evidence="2 3">
    <name type="scientific">Sulfuriferula plumbiphila</name>
    <dbReference type="NCBI Taxonomy" id="171865"/>
    <lineage>
        <taxon>Bacteria</taxon>
        <taxon>Pseudomonadati</taxon>
        <taxon>Pseudomonadota</taxon>
        <taxon>Betaproteobacteria</taxon>
        <taxon>Nitrosomonadales</taxon>
        <taxon>Sulfuricellaceae</taxon>
        <taxon>Sulfuriferula</taxon>
    </lineage>
</organism>